<dbReference type="Proteomes" id="UP000886101">
    <property type="component" value="Unassembled WGS sequence"/>
</dbReference>
<proteinExistence type="predicted"/>
<dbReference type="GO" id="GO:0005975">
    <property type="term" value="P:carbohydrate metabolic process"/>
    <property type="evidence" value="ECO:0007669"/>
    <property type="project" value="InterPro"/>
</dbReference>
<organism evidence="1">
    <name type="scientific">Thermodesulfatator atlanticus</name>
    <dbReference type="NCBI Taxonomy" id="501497"/>
    <lineage>
        <taxon>Bacteria</taxon>
        <taxon>Pseudomonadati</taxon>
        <taxon>Thermodesulfobacteriota</taxon>
        <taxon>Thermodesulfobacteria</taxon>
        <taxon>Thermodesulfobacteriales</taxon>
        <taxon>Thermodesulfatatoraceae</taxon>
        <taxon>Thermodesulfatator</taxon>
    </lineage>
</organism>
<dbReference type="InterPro" id="IPR006837">
    <property type="entry name" value="Divergent_DAC"/>
</dbReference>
<dbReference type="PANTHER" id="PTHR30105:SF2">
    <property type="entry name" value="DIVERGENT POLYSACCHARIDE DEACETYLASE SUPERFAMILY"/>
    <property type="match status" value="1"/>
</dbReference>
<dbReference type="Gene3D" id="3.20.20.370">
    <property type="entry name" value="Glycoside hydrolase/deacetylase"/>
    <property type="match status" value="1"/>
</dbReference>
<dbReference type="Pfam" id="PF04748">
    <property type="entry name" value="Polysacc_deac_2"/>
    <property type="match status" value="1"/>
</dbReference>
<dbReference type="InterPro" id="IPR011330">
    <property type="entry name" value="Glyco_hydro/deAcase_b/a-brl"/>
</dbReference>
<dbReference type="EMBL" id="DROK01000064">
    <property type="protein sequence ID" value="HHI96652.1"/>
    <property type="molecule type" value="Genomic_DNA"/>
</dbReference>
<accession>A0A7V5NZ27</accession>
<gene>
    <name evidence="1" type="ORF">ENJ96_02245</name>
</gene>
<reference evidence="1" key="1">
    <citation type="journal article" date="2020" name="mSystems">
        <title>Genome- and Community-Level Interaction Insights into Carbon Utilization and Element Cycling Functions of Hydrothermarchaeota in Hydrothermal Sediment.</title>
        <authorList>
            <person name="Zhou Z."/>
            <person name="Liu Y."/>
            <person name="Xu W."/>
            <person name="Pan J."/>
            <person name="Luo Z.H."/>
            <person name="Li M."/>
        </authorList>
    </citation>
    <scope>NUCLEOTIDE SEQUENCE [LARGE SCALE GENOMIC DNA]</scope>
    <source>
        <strain evidence="1">HyVt-533</strain>
    </source>
</reference>
<name>A0A7V5NZ27_9BACT</name>
<dbReference type="PANTHER" id="PTHR30105">
    <property type="entry name" value="UNCHARACTERIZED YIBQ-RELATED"/>
    <property type="match status" value="1"/>
</dbReference>
<sequence>MPSRRKRPAPSRLGWAFFLLFVLVTVLATLWVLRPLKEREKPLPPGPEVKPLRTAPKAFRETPAPMACIIIDDMGQNPRLERRFFALGLCLNFSFLPQGRFTKRLATEAHARGFEVLVHLPLQAERKRDASAFISLQMGEAEVKKRVKRAVAAVPYAIGINHHMGSAFSADPKHMRWVLEETKALGLIYVDSRTTPKTVVPQVARSLGLPFAERRVFLDHFEGYEAVCRALERFIVRAKRRGPTLAIGHPHPATLRALIKYRLRLQKEVRLVPVSVFVRKVNGYDKTLSQKF</sequence>
<protein>
    <submittedName>
        <fullName evidence="1">Divergent polysaccharide deacetylase family protein</fullName>
    </submittedName>
</protein>
<dbReference type="AlphaFoldDB" id="A0A7V5NZ27"/>
<dbReference type="CDD" id="cd10936">
    <property type="entry name" value="CE4_DAC2"/>
    <property type="match status" value="1"/>
</dbReference>
<dbReference type="SUPFAM" id="SSF88713">
    <property type="entry name" value="Glycoside hydrolase/deacetylase"/>
    <property type="match status" value="1"/>
</dbReference>
<evidence type="ECO:0000313" key="1">
    <source>
        <dbReference type="EMBL" id="HHI96652.1"/>
    </source>
</evidence>
<comment type="caution">
    <text evidence="1">The sequence shown here is derived from an EMBL/GenBank/DDBJ whole genome shotgun (WGS) entry which is preliminary data.</text>
</comment>